<dbReference type="GO" id="GO:0003993">
    <property type="term" value="F:acid phosphatase activity"/>
    <property type="evidence" value="ECO:0007669"/>
    <property type="project" value="UniProtKB-EC"/>
</dbReference>
<sequence>MIKASYLLICLILCVGKIFLAATTNDTEIVLVTLVFRHGERTVAVFYPNDPHKNETFYPTGLGGLTNKGKLMMFKLGEHLRNVYGTLLGDEYQEEKIYVKSTNVTRTKMSALLVLAGMWPPSNLQEWHPTLNWQPIPIDVKSREDESVLNPVCKPLLQELRLYHKKPNISDNYIKPYKKLFEYVQHHAGCKIDDFIDINRVYISLKCEEDCGLKLPKWTERIYPNELYEAASFVYKYTNLEKKFKIFNSGYLMKKIIDDMVLKATDKLIPKGRRLFMYSGHDSSVAHLLCNLKLKCTIPDYGSTVIFELHKKNNDYFVKAKLKIMYLIPIFVLSVSAALSIPVTEKENTLVLLHVLFRHGDRTPAANELYPKDPYQGELYFPEGLGELTNTGKKREYQIGKALRNKYDSFLGSYKSSKVYATSTDYIRTKMSCLLVLSSLYPPDETQIWETGFNWQPIPYNYNKLNSDFILGDPYANCPRYIKNYKRYLAEEGDKIYEKNKELYEYVSRNSGLDIKVPRQIYDLQFLLKSEETIGFELPLWTKNIWPENITRAAVDEYYLTFATPQMRRLSGGPLLKKIIDDTKAKIESNSTDERRIYIYSAHENNVAYPLMFFGAFHPHIPPYGSYVVIEVHKINNEYGVKVFYEDYTTKSGYIDVLNCGEFCPFDKFVDLMKDNLPTSNDICSLE</sequence>
<feature type="signal peptide" evidence="8">
    <location>
        <begin position="1"/>
        <end position="22"/>
    </location>
</feature>
<dbReference type="PANTHER" id="PTHR11567">
    <property type="entry name" value="ACID PHOSPHATASE-RELATED"/>
    <property type="match status" value="1"/>
</dbReference>
<evidence type="ECO:0000313" key="9">
    <source>
        <dbReference type="EMBL" id="KAK4881238.1"/>
    </source>
</evidence>
<dbReference type="EMBL" id="JARPUR010000002">
    <property type="protein sequence ID" value="KAK4881238.1"/>
    <property type="molecule type" value="Genomic_DNA"/>
</dbReference>
<dbReference type="InterPro" id="IPR050645">
    <property type="entry name" value="Histidine_acid_phosphatase"/>
</dbReference>
<evidence type="ECO:0000256" key="5">
    <source>
        <dbReference type="ARBA" id="ARBA00022801"/>
    </source>
</evidence>
<keyword evidence="4 8" id="KW-0732">Signal</keyword>
<dbReference type="PROSITE" id="PS00616">
    <property type="entry name" value="HIS_ACID_PHOSPHAT_1"/>
    <property type="match status" value="1"/>
</dbReference>
<comment type="similarity">
    <text evidence="2">Belongs to the histidine acid phosphatase family.</text>
</comment>
<evidence type="ECO:0000256" key="4">
    <source>
        <dbReference type="ARBA" id="ARBA00022729"/>
    </source>
</evidence>
<evidence type="ECO:0000256" key="2">
    <source>
        <dbReference type="ARBA" id="ARBA00005375"/>
    </source>
</evidence>
<evidence type="ECO:0000256" key="7">
    <source>
        <dbReference type="ARBA" id="ARBA00023180"/>
    </source>
</evidence>
<dbReference type="InterPro" id="IPR000560">
    <property type="entry name" value="His_Pase_clade-2"/>
</dbReference>
<comment type="caution">
    <text evidence="9">The sequence shown here is derived from an EMBL/GenBank/DDBJ whole genome shotgun (WGS) entry which is preliminary data.</text>
</comment>
<dbReference type="Proteomes" id="UP001353858">
    <property type="component" value="Unassembled WGS sequence"/>
</dbReference>
<feature type="chain" id="PRO_5042812900" description="acid phosphatase" evidence="8">
    <location>
        <begin position="23"/>
        <end position="687"/>
    </location>
</feature>
<dbReference type="InterPro" id="IPR033379">
    <property type="entry name" value="Acid_Pase_AS"/>
</dbReference>
<evidence type="ECO:0000256" key="8">
    <source>
        <dbReference type="SAM" id="SignalP"/>
    </source>
</evidence>
<evidence type="ECO:0000256" key="3">
    <source>
        <dbReference type="ARBA" id="ARBA00012646"/>
    </source>
</evidence>
<dbReference type="CDD" id="cd07061">
    <property type="entry name" value="HP_HAP_like"/>
    <property type="match status" value="2"/>
</dbReference>
<evidence type="ECO:0000313" key="10">
    <source>
        <dbReference type="Proteomes" id="UP001353858"/>
    </source>
</evidence>
<keyword evidence="10" id="KW-1185">Reference proteome</keyword>
<keyword evidence="6" id="KW-1015">Disulfide bond</keyword>
<dbReference type="InterPro" id="IPR029033">
    <property type="entry name" value="His_PPase_superfam"/>
</dbReference>
<dbReference type="Pfam" id="PF00328">
    <property type="entry name" value="His_Phos_2"/>
    <property type="match status" value="2"/>
</dbReference>
<proteinExistence type="inferred from homology"/>
<dbReference type="EC" id="3.1.3.2" evidence="3"/>
<keyword evidence="7" id="KW-0325">Glycoprotein</keyword>
<comment type="catalytic activity">
    <reaction evidence="1">
        <text>a phosphate monoester + H2O = an alcohol + phosphate</text>
        <dbReference type="Rhea" id="RHEA:15017"/>
        <dbReference type="ChEBI" id="CHEBI:15377"/>
        <dbReference type="ChEBI" id="CHEBI:30879"/>
        <dbReference type="ChEBI" id="CHEBI:43474"/>
        <dbReference type="ChEBI" id="CHEBI:67140"/>
        <dbReference type="EC" id="3.1.3.2"/>
    </reaction>
</comment>
<dbReference type="AlphaFoldDB" id="A0AAN7QJN3"/>
<evidence type="ECO:0000256" key="6">
    <source>
        <dbReference type="ARBA" id="ARBA00023157"/>
    </source>
</evidence>
<evidence type="ECO:0000256" key="1">
    <source>
        <dbReference type="ARBA" id="ARBA00000032"/>
    </source>
</evidence>
<dbReference type="Gene3D" id="3.40.50.1240">
    <property type="entry name" value="Phosphoglycerate mutase-like"/>
    <property type="match status" value="2"/>
</dbReference>
<reference evidence="10" key="1">
    <citation type="submission" date="2023-01" db="EMBL/GenBank/DDBJ databases">
        <title>Key to firefly adult light organ development and bioluminescence: homeobox transcription factors regulate luciferase expression and transportation to peroxisome.</title>
        <authorList>
            <person name="Fu X."/>
        </authorList>
    </citation>
    <scope>NUCLEOTIDE SEQUENCE [LARGE SCALE GENOMIC DNA]</scope>
</reference>
<name>A0AAN7QJN3_9COLE</name>
<dbReference type="PANTHER" id="PTHR11567:SF211">
    <property type="entry name" value="PROSTATIC ACID PHOSPHATASE"/>
    <property type="match status" value="1"/>
</dbReference>
<dbReference type="SUPFAM" id="SSF53254">
    <property type="entry name" value="Phosphoglycerate mutase-like"/>
    <property type="match status" value="2"/>
</dbReference>
<keyword evidence="5" id="KW-0378">Hydrolase</keyword>
<organism evidence="9 10">
    <name type="scientific">Aquatica leii</name>
    <dbReference type="NCBI Taxonomy" id="1421715"/>
    <lineage>
        <taxon>Eukaryota</taxon>
        <taxon>Metazoa</taxon>
        <taxon>Ecdysozoa</taxon>
        <taxon>Arthropoda</taxon>
        <taxon>Hexapoda</taxon>
        <taxon>Insecta</taxon>
        <taxon>Pterygota</taxon>
        <taxon>Neoptera</taxon>
        <taxon>Endopterygota</taxon>
        <taxon>Coleoptera</taxon>
        <taxon>Polyphaga</taxon>
        <taxon>Elateriformia</taxon>
        <taxon>Elateroidea</taxon>
        <taxon>Lampyridae</taxon>
        <taxon>Luciolinae</taxon>
        <taxon>Aquatica</taxon>
    </lineage>
</organism>
<gene>
    <name evidence="9" type="ORF">RN001_004557</name>
</gene>
<protein>
    <recommendedName>
        <fullName evidence="3">acid phosphatase</fullName>
        <ecNumber evidence="3">3.1.3.2</ecNumber>
    </recommendedName>
</protein>
<accession>A0AAN7QJN3</accession>